<sequence length="39" mass="4194">MRVELLLATPPEFETGEEKVGLPEKVATRAIGAIAQNLT</sequence>
<protein>
    <submittedName>
        <fullName evidence="1">Uncharacterized protein</fullName>
    </submittedName>
</protein>
<evidence type="ECO:0000313" key="1">
    <source>
        <dbReference type="EMBL" id="CAA9423680.1"/>
    </source>
</evidence>
<gene>
    <name evidence="1" type="ORF">AVDCRST_MAG84-7337</name>
</gene>
<reference evidence="1" key="1">
    <citation type="submission" date="2020-02" db="EMBL/GenBank/DDBJ databases">
        <authorList>
            <person name="Meier V. D."/>
        </authorList>
    </citation>
    <scope>NUCLEOTIDE SEQUENCE</scope>
    <source>
        <strain evidence="1">AVDCRST_MAG84</strain>
    </source>
</reference>
<organism evidence="1">
    <name type="scientific">uncultured Microcoleus sp</name>
    <dbReference type="NCBI Taxonomy" id="259945"/>
    <lineage>
        <taxon>Bacteria</taxon>
        <taxon>Bacillati</taxon>
        <taxon>Cyanobacteriota</taxon>
        <taxon>Cyanophyceae</taxon>
        <taxon>Oscillatoriophycideae</taxon>
        <taxon>Oscillatoriales</taxon>
        <taxon>Microcoleaceae</taxon>
        <taxon>Microcoleus</taxon>
        <taxon>environmental samples</taxon>
    </lineage>
</organism>
<accession>A0A6J4PRT3</accession>
<dbReference type="EMBL" id="CADCTZ010001837">
    <property type="protein sequence ID" value="CAA9423680.1"/>
    <property type="molecule type" value="Genomic_DNA"/>
</dbReference>
<dbReference type="AlphaFoldDB" id="A0A6J4PRT3"/>
<proteinExistence type="predicted"/>
<name>A0A6J4PRT3_9CYAN</name>